<protein>
    <submittedName>
        <fullName evidence="1">5-carboxymethyl-2-hydroxymuconate Delta-isomerase</fullName>
        <ecNumber evidence="1">5.3.3.10</ecNumber>
    </submittedName>
</protein>
<keyword evidence="2" id="KW-1185">Reference proteome</keyword>
<name>A0A0S3PP79_9BRAD</name>
<dbReference type="AlphaFoldDB" id="A0A0S3PP79"/>
<dbReference type="InterPro" id="IPR004220">
    <property type="entry name" value="5-COMe_2-OHmuconate_Isoase"/>
</dbReference>
<evidence type="ECO:0000313" key="2">
    <source>
        <dbReference type="Proteomes" id="UP000236884"/>
    </source>
</evidence>
<dbReference type="Proteomes" id="UP000236884">
    <property type="component" value="Chromosome"/>
</dbReference>
<dbReference type="Pfam" id="PF02962">
    <property type="entry name" value="CHMI"/>
    <property type="match status" value="1"/>
</dbReference>
<dbReference type="SUPFAM" id="SSF55331">
    <property type="entry name" value="Tautomerase/MIF"/>
    <property type="match status" value="1"/>
</dbReference>
<dbReference type="EMBL" id="AP014946">
    <property type="protein sequence ID" value="BAT57721.1"/>
    <property type="molecule type" value="Genomic_DNA"/>
</dbReference>
<dbReference type="Gene3D" id="3.30.429.10">
    <property type="entry name" value="Macrophage Migration Inhibitory Factor"/>
    <property type="match status" value="1"/>
</dbReference>
<dbReference type="KEGG" id="vgo:GJW-30_1_00229"/>
<proteinExistence type="predicted"/>
<dbReference type="CDD" id="cd00580">
    <property type="entry name" value="CHMI"/>
    <property type="match status" value="1"/>
</dbReference>
<accession>A0A0S3PP79</accession>
<keyword evidence="1" id="KW-0413">Isomerase</keyword>
<dbReference type="EC" id="5.3.3.10" evidence="1"/>
<dbReference type="RefSeq" id="WP_096350677.1">
    <property type="nucleotide sequence ID" value="NZ_AP014946.1"/>
</dbReference>
<evidence type="ECO:0000313" key="1">
    <source>
        <dbReference type="EMBL" id="BAT57721.1"/>
    </source>
</evidence>
<gene>
    <name evidence="1" type="primary">hpcD</name>
    <name evidence="1" type="ORF">GJW-30_1_00229</name>
</gene>
<sequence length="132" mass="14893">MPHLIFEYSANVEGRIDLKALCNAVRLAALASGLFREGALKVRAIRLDTFAIADDHPDNAIIDLTLRMEAGRPREARQRLGESIFAAVSTLCAPLFASPHFALTLEIREIDPDFSWKRNVMHDRLRRPKADR</sequence>
<reference evidence="1 2" key="1">
    <citation type="submission" date="2015-08" db="EMBL/GenBank/DDBJ databases">
        <title>Investigation of the bacterial diversity of lava forest soil.</title>
        <authorList>
            <person name="Lee J.S."/>
        </authorList>
    </citation>
    <scope>NUCLEOTIDE SEQUENCE [LARGE SCALE GENOMIC DNA]</scope>
    <source>
        <strain evidence="1 2">GJW-30</strain>
    </source>
</reference>
<organism evidence="1 2">
    <name type="scientific">Variibacter gotjawalensis</name>
    <dbReference type="NCBI Taxonomy" id="1333996"/>
    <lineage>
        <taxon>Bacteria</taxon>
        <taxon>Pseudomonadati</taxon>
        <taxon>Pseudomonadota</taxon>
        <taxon>Alphaproteobacteria</taxon>
        <taxon>Hyphomicrobiales</taxon>
        <taxon>Nitrobacteraceae</taxon>
        <taxon>Variibacter</taxon>
    </lineage>
</organism>
<dbReference type="GO" id="GO:0008704">
    <property type="term" value="F:5-carboxymethyl-2-hydroxymuconate delta-isomerase activity"/>
    <property type="evidence" value="ECO:0007669"/>
    <property type="project" value="UniProtKB-EC"/>
</dbReference>
<dbReference type="PANTHER" id="PTHR37950:SF1">
    <property type="entry name" value="4-HYDROXYPHENYLACETATE CATABOLISM PROTEIN"/>
    <property type="match status" value="1"/>
</dbReference>
<dbReference type="InterPro" id="IPR014347">
    <property type="entry name" value="Tautomerase/MIF_sf"/>
</dbReference>
<dbReference type="PANTHER" id="PTHR37950">
    <property type="entry name" value="4-HYDROXYPHENYLACETATE CATABOLISM PROTEIN"/>
    <property type="match status" value="1"/>
</dbReference>
<dbReference type="OrthoDB" id="9814215at2"/>